<sequence length="135" mass="15518">LSNNRPPSDLEKGVITADIAQRVISLRKIDKQIEYFRNQLEACRANKDTLRRTIEVRMSVLSPLRALPAELLSDIFTRSLPDDDFIPAVSISMPLVPSWTYWRQVALSTSRLWRTVMVVVKKKSQLKPKAELLEQ</sequence>
<evidence type="ECO:0000313" key="1">
    <source>
        <dbReference type="EMBL" id="KZT19807.1"/>
    </source>
</evidence>
<proteinExistence type="predicted"/>
<dbReference type="OrthoDB" id="3061285at2759"/>
<dbReference type="STRING" id="1314782.A0A165NLF2"/>
<gene>
    <name evidence="1" type="ORF">NEOLEDRAFT_1077219</name>
</gene>
<keyword evidence="2" id="KW-1185">Reference proteome</keyword>
<name>A0A165NLF2_9AGAM</name>
<dbReference type="Proteomes" id="UP000076761">
    <property type="component" value="Unassembled WGS sequence"/>
</dbReference>
<protein>
    <recommendedName>
        <fullName evidence="3">F-box domain-containing protein</fullName>
    </recommendedName>
</protein>
<evidence type="ECO:0008006" key="3">
    <source>
        <dbReference type="Google" id="ProtNLM"/>
    </source>
</evidence>
<accession>A0A165NLF2</accession>
<dbReference type="AlphaFoldDB" id="A0A165NLF2"/>
<dbReference type="InParanoid" id="A0A165NLF2"/>
<dbReference type="EMBL" id="KV425633">
    <property type="protein sequence ID" value="KZT19807.1"/>
    <property type="molecule type" value="Genomic_DNA"/>
</dbReference>
<feature type="non-terminal residue" evidence="1">
    <location>
        <position position="1"/>
    </location>
</feature>
<evidence type="ECO:0000313" key="2">
    <source>
        <dbReference type="Proteomes" id="UP000076761"/>
    </source>
</evidence>
<organism evidence="1 2">
    <name type="scientific">Neolentinus lepideus HHB14362 ss-1</name>
    <dbReference type="NCBI Taxonomy" id="1314782"/>
    <lineage>
        <taxon>Eukaryota</taxon>
        <taxon>Fungi</taxon>
        <taxon>Dikarya</taxon>
        <taxon>Basidiomycota</taxon>
        <taxon>Agaricomycotina</taxon>
        <taxon>Agaricomycetes</taxon>
        <taxon>Gloeophyllales</taxon>
        <taxon>Gloeophyllaceae</taxon>
        <taxon>Neolentinus</taxon>
    </lineage>
</organism>
<reference evidence="1 2" key="1">
    <citation type="journal article" date="2016" name="Mol. Biol. Evol.">
        <title>Comparative Genomics of Early-Diverging Mushroom-Forming Fungi Provides Insights into the Origins of Lignocellulose Decay Capabilities.</title>
        <authorList>
            <person name="Nagy L.G."/>
            <person name="Riley R."/>
            <person name="Tritt A."/>
            <person name="Adam C."/>
            <person name="Daum C."/>
            <person name="Floudas D."/>
            <person name="Sun H."/>
            <person name="Yadav J.S."/>
            <person name="Pangilinan J."/>
            <person name="Larsson K.H."/>
            <person name="Matsuura K."/>
            <person name="Barry K."/>
            <person name="Labutti K."/>
            <person name="Kuo R."/>
            <person name="Ohm R.A."/>
            <person name="Bhattacharya S.S."/>
            <person name="Shirouzu T."/>
            <person name="Yoshinaga Y."/>
            <person name="Martin F.M."/>
            <person name="Grigoriev I.V."/>
            <person name="Hibbett D.S."/>
        </authorList>
    </citation>
    <scope>NUCLEOTIDE SEQUENCE [LARGE SCALE GENOMIC DNA]</scope>
    <source>
        <strain evidence="1 2">HHB14362 ss-1</strain>
    </source>
</reference>